<name>A0ABD1NDL0_9FABA</name>
<evidence type="ECO:0000313" key="2">
    <source>
        <dbReference type="Proteomes" id="UP001603857"/>
    </source>
</evidence>
<evidence type="ECO:0000313" key="1">
    <source>
        <dbReference type="EMBL" id="KAL2345260.1"/>
    </source>
</evidence>
<dbReference type="AlphaFoldDB" id="A0ABD1NDL0"/>
<organism evidence="1 2">
    <name type="scientific">Flemingia macrophylla</name>
    <dbReference type="NCBI Taxonomy" id="520843"/>
    <lineage>
        <taxon>Eukaryota</taxon>
        <taxon>Viridiplantae</taxon>
        <taxon>Streptophyta</taxon>
        <taxon>Embryophyta</taxon>
        <taxon>Tracheophyta</taxon>
        <taxon>Spermatophyta</taxon>
        <taxon>Magnoliopsida</taxon>
        <taxon>eudicotyledons</taxon>
        <taxon>Gunneridae</taxon>
        <taxon>Pentapetalae</taxon>
        <taxon>rosids</taxon>
        <taxon>fabids</taxon>
        <taxon>Fabales</taxon>
        <taxon>Fabaceae</taxon>
        <taxon>Papilionoideae</taxon>
        <taxon>50 kb inversion clade</taxon>
        <taxon>NPAAA clade</taxon>
        <taxon>indigoferoid/millettioid clade</taxon>
        <taxon>Phaseoleae</taxon>
        <taxon>Flemingia</taxon>
    </lineage>
</organism>
<dbReference type="Proteomes" id="UP001603857">
    <property type="component" value="Unassembled WGS sequence"/>
</dbReference>
<proteinExistence type="predicted"/>
<reference evidence="1 2" key="1">
    <citation type="submission" date="2024-08" db="EMBL/GenBank/DDBJ databases">
        <title>Insights into the chromosomal genome structure of Flemingia macrophylla.</title>
        <authorList>
            <person name="Ding Y."/>
            <person name="Zhao Y."/>
            <person name="Bi W."/>
            <person name="Wu M."/>
            <person name="Zhao G."/>
            <person name="Gong Y."/>
            <person name="Li W."/>
            <person name="Zhang P."/>
        </authorList>
    </citation>
    <scope>NUCLEOTIDE SEQUENCE [LARGE SCALE GENOMIC DNA]</scope>
    <source>
        <strain evidence="1">DYQJB</strain>
        <tissue evidence="1">Leaf</tissue>
    </source>
</reference>
<gene>
    <name evidence="1" type="ORF">Fmac_006545</name>
</gene>
<accession>A0ABD1NDL0</accession>
<comment type="caution">
    <text evidence="1">The sequence shown here is derived from an EMBL/GenBank/DDBJ whole genome shotgun (WGS) entry which is preliminary data.</text>
</comment>
<dbReference type="EMBL" id="JBGMDY010000002">
    <property type="protein sequence ID" value="KAL2345260.1"/>
    <property type="molecule type" value="Genomic_DNA"/>
</dbReference>
<keyword evidence="2" id="KW-1185">Reference proteome</keyword>
<protein>
    <submittedName>
        <fullName evidence="1">Uncharacterized protein</fullName>
    </submittedName>
</protein>
<sequence>MKDHLLQKVKHDEVRWNTNTTFVSKEILFTQKESEGSILCAYAEMKERASEKK</sequence>